<sequence length="138" mass="14772">MSLMMAGMRLVVNLPCCLPFWLHGQDVVYEDLSTQKGLTTAMRITMDELSFGNMAPNIQAASTGLVAASKTYSAIDCPLLMSPFDRYGTTHKGVHGRIALDGIKHIFPFTPDVVVTEDLSLTILAGKTTPKVGASSPG</sequence>
<evidence type="ECO:0000313" key="2">
    <source>
        <dbReference type="Proteomes" id="UP001148629"/>
    </source>
</evidence>
<dbReference type="Proteomes" id="UP001148629">
    <property type="component" value="Unassembled WGS sequence"/>
</dbReference>
<accession>A0ACC1S7G4</accession>
<comment type="caution">
    <text evidence="1">The sequence shown here is derived from an EMBL/GenBank/DDBJ whole genome shotgun (WGS) entry which is preliminary data.</text>
</comment>
<name>A0ACC1S7G4_9HYPO</name>
<organism evidence="1 2">
    <name type="scientific">Fusarium decemcellulare</name>
    <dbReference type="NCBI Taxonomy" id="57161"/>
    <lineage>
        <taxon>Eukaryota</taxon>
        <taxon>Fungi</taxon>
        <taxon>Dikarya</taxon>
        <taxon>Ascomycota</taxon>
        <taxon>Pezizomycotina</taxon>
        <taxon>Sordariomycetes</taxon>
        <taxon>Hypocreomycetidae</taxon>
        <taxon>Hypocreales</taxon>
        <taxon>Nectriaceae</taxon>
        <taxon>Fusarium</taxon>
        <taxon>Fusarium decemcellulare species complex</taxon>
    </lineage>
</organism>
<proteinExistence type="predicted"/>
<protein>
    <submittedName>
        <fullName evidence="1">Uncharacterized protein</fullName>
    </submittedName>
</protein>
<evidence type="ECO:0000313" key="1">
    <source>
        <dbReference type="EMBL" id="KAJ3533381.1"/>
    </source>
</evidence>
<reference evidence="1" key="1">
    <citation type="submission" date="2022-08" db="EMBL/GenBank/DDBJ databases">
        <title>Genome Sequence of Fusarium decemcellulare.</title>
        <authorList>
            <person name="Buettner E."/>
        </authorList>
    </citation>
    <scope>NUCLEOTIDE SEQUENCE</scope>
    <source>
        <strain evidence="1">Babe19</strain>
    </source>
</reference>
<dbReference type="EMBL" id="JANRMS010000874">
    <property type="protein sequence ID" value="KAJ3533381.1"/>
    <property type="molecule type" value="Genomic_DNA"/>
</dbReference>
<keyword evidence="2" id="KW-1185">Reference proteome</keyword>
<gene>
    <name evidence="1" type="ORF">NM208_g8014</name>
</gene>